<dbReference type="InterPro" id="IPR012944">
    <property type="entry name" value="SusD_RagB_dom"/>
</dbReference>
<dbReference type="AlphaFoldDB" id="A0A4R0Q0Y4"/>
<dbReference type="Proteomes" id="UP000293925">
    <property type="component" value="Unassembled WGS sequence"/>
</dbReference>
<evidence type="ECO:0000256" key="5">
    <source>
        <dbReference type="ARBA" id="ARBA00023237"/>
    </source>
</evidence>
<comment type="caution">
    <text evidence="8">The sequence shown here is derived from an EMBL/GenBank/DDBJ whole genome shotgun (WGS) entry which is preliminary data.</text>
</comment>
<dbReference type="InterPro" id="IPR033985">
    <property type="entry name" value="SusD-like_N"/>
</dbReference>
<proteinExistence type="inferred from homology"/>
<dbReference type="PROSITE" id="PS51257">
    <property type="entry name" value="PROKAR_LIPOPROTEIN"/>
    <property type="match status" value="1"/>
</dbReference>
<evidence type="ECO:0000256" key="4">
    <source>
        <dbReference type="ARBA" id="ARBA00023136"/>
    </source>
</evidence>
<sequence length="580" mass="64507">MKKKISIIALFVLVIISFSCKKGGLLDESTLTTLNEETTFADSINTQSFLTRIYQQVGFQYDIQYFDAGGHAGAADEGVAGRYNGTQNSAVVIAFGLVSKSTTNSDFISMWSVPYQNIRRVNVLLQNIGGAPLSAATKKGMIAEARYLRAWYYFLLIRAFGGVPLLGDKVYDITEDFNLKRSTYQECVNYIVSECEAAKADLPTNATILPQNYGRITQGTCMGLKSRVLLYAASPLFNGGQLATSGEVRELTGYATYDKERWKKAADAALDIINTGNYSLYVDNGLPSGTTNRNGYGFYKVFQMRVNSEYLFAAMRGAQREFETFLLPQSRSGGYAFTVSQQTVDKFPMINGKAINETGSLYDPANPYANRDPRFANSVIYNGAPWILSGNNNAPVNTFVGSGTTDAVSGPLGFNTGYFPRKYLLENSTGNGERCWGLIRYAEILLNYAEALNEYSGPVPEVYAQLRKIRERAGITAGTDGNYGIKANATQDEMRTIIQKERDIELFMEEHRMWDARRWKTAAVDFEKPIRGVKITKTGNTYSYEYVDVREHHFPANYGLFPMLASEIAKNTALIQNPGW</sequence>
<evidence type="ECO:0000259" key="7">
    <source>
        <dbReference type="Pfam" id="PF14322"/>
    </source>
</evidence>
<protein>
    <submittedName>
        <fullName evidence="8">RagB/SusD family nutrient uptake outer membrane protein</fullName>
    </submittedName>
</protein>
<evidence type="ECO:0000256" key="1">
    <source>
        <dbReference type="ARBA" id="ARBA00004442"/>
    </source>
</evidence>
<feature type="domain" description="SusD-like N-terminal" evidence="7">
    <location>
        <begin position="44"/>
        <end position="229"/>
    </location>
</feature>
<evidence type="ECO:0000259" key="6">
    <source>
        <dbReference type="Pfam" id="PF07980"/>
    </source>
</evidence>
<keyword evidence="3" id="KW-0732">Signal</keyword>
<dbReference type="SUPFAM" id="SSF48452">
    <property type="entry name" value="TPR-like"/>
    <property type="match status" value="1"/>
</dbReference>
<comment type="similarity">
    <text evidence="2">Belongs to the SusD family.</text>
</comment>
<comment type="subcellular location">
    <subcellularLocation>
        <location evidence="1">Cell outer membrane</location>
    </subcellularLocation>
</comment>
<dbReference type="OrthoDB" id="5694214at2"/>
<dbReference type="Pfam" id="PF14322">
    <property type="entry name" value="SusD-like_3"/>
    <property type="match status" value="1"/>
</dbReference>
<reference evidence="8 9" key="1">
    <citation type="submission" date="2019-02" db="EMBL/GenBank/DDBJ databases">
        <title>Pedobacter sp. RP-3-21 sp. nov., isolated from Arctic soil.</title>
        <authorList>
            <person name="Dahal R.H."/>
        </authorList>
    </citation>
    <scope>NUCLEOTIDE SEQUENCE [LARGE SCALE GENOMIC DNA]</scope>
    <source>
        <strain evidence="8 9">RP-3-21</strain>
    </source>
</reference>
<evidence type="ECO:0000256" key="3">
    <source>
        <dbReference type="ARBA" id="ARBA00022729"/>
    </source>
</evidence>
<dbReference type="Gene3D" id="1.25.40.390">
    <property type="match status" value="1"/>
</dbReference>
<evidence type="ECO:0000256" key="2">
    <source>
        <dbReference type="ARBA" id="ARBA00006275"/>
    </source>
</evidence>
<keyword evidence="4" id="KW-0472">Membrane</keyword>
<dbReference type="GO" id="GO:0009279">
    <property type="term" value="C:cell outer membrane"/>
    <property type="evidence" value="ECO:0007669"/>
    <property type="project" value="UniProtKB-SubCell"/>
</dbReference>
<dbReference type="RefSeq" id="WP_131531681.1">
    <property type="nucleotide sequence ID" value="NZ_SJSO01000013.1"/>
</dbReference>
<dbReference type="InterPro" id="IPR011990">
    <property type="entry name" value="TPR-like_helical_dom_sf"/>
</dbReference>
<dbReference type="CDD" id="cd08977">
    <property type="entry name" value="SusD"/>
    <property type="match status" value="1"/>
</dbReference>
<accession>A0A4R0Q0Y4</accession>
<evidence type="ECO:0000313" key="8">
    <source>
        <dbReference type="EMBL" id="TCD25446.1"/>
    </source>
</evidence>
<keyword evidence="5" id="KW-0998">Cell outer membrane</keyword>
<evidence type="ECO:0000313" key="9">
    <source>
        <dbReference type="Proteomes" id="UP000293925"/>
    </source>
</evidence>
<dbReference type="Pfam" id="PF07980">
    <property type="entry name" value="SusD_RagB"/>
    <property type="match status" value="1"/>
</dbReference>
<organism evidence="8 9">
    <name type="scientific">Pedobacter psychrodurus</name>
    <dbReference type="NCBI Taxonomy" id="2530456"/>
    <lineage>
        <taxon>Bacteria</taxon>
        <taxon>Pseudomonadati</taxon>
        <taxon>Bacteroidota</taxon>
        <taxon>Sphingobacteriia</taxon>
        <taxon>Sphingobacteriales</taxon>
        <taxon>Sphingobacteriaceae</taxon>
        <taxon>Pedobacter</taxon>
    </lineage>
</organism>
<name>A0A4R0Q0Y4_9SPHI</name>
<feature type="domain" description="RagB/SusD" evidence="6">
    <location>
        <begin position="321"/>
        <end position="580"/>
    </location>
</feature>
<gene>
    <name evidence="8" type="ORF">EZ456_15560</name>
</gene>
<keyword evidence="9" id="KW-1185">Reference proteome</keyword>
<dbReference type="EMBL" id="SJSO01000013">
    <property type="protein sequence ID" value="TCD25446.1"/>
    <property type="molecule type" value="Genomic_DNA"/>
</dbReference>